<dbReference type="AlphaFoldDB" id="A0A0M0G8S3"/>
<organism evidence="1 2">
    <name type="scientific">Sporosarcina globispora</name>
    <name type="common">Bacillus globisporus</name>
    <dbReference type="NCBI Taxonomy" id="1459"/>
    <lineage>
        <taxon>Bacteria</taxon>
        <taxon>Bacillati</taxon>
        <taxon>Bacillota</taxon>
        <taxon>Bacilli</taxon>
        <taxon>Bacillales</taxon>
        <taxon>Caryophanaceae</taxon>
        <taxon>Sporosarcina</taxon>
    </lineage>
</organism>
<reference evidence="2" key="1">
    <citation type="submission" date="2015-07" db="EMBL/GenBank/DDBJ databases">
        <title>Fjat-10036 dsm4.</title>
        <authorList>
            <person name="Liu B."/>
            <person name="Wang J."/>
            <person name="Zhu Y."/>
            <person name="Liu G."/>
            <person name="Chen Q."/>
            <person name="Chen Z."/>
            <person name="Lan J."/>
            <person name="Che J."/>
            <person name="Ge C."/>
            <person name="Shi H."/>
            <person name="Pan Z."/>
            <person name="Liu X."/>
        </authorList>
    </citation>
    <scope>NUCLEOTIDE SEQUENCE [LARGE SCALE GENOMIC DNA]</scope>
    <source>
        <strain evidence="2">DSM 4</strain>
    </source>
</reference>
<proteinExistence type="predicted"/>
<evidence type="ECO:0000313" key="2">
    <source>
        <dbReference type="Proteomes" id="UP000037109"/>
    </source>
</evidence>
<accession>A0A0M0G8S3</accession>
<dbReference type="Proteomes" id="UP000037109">
    <property type="component" value="Unassembled WGS sequence"/>
</dbReference>
<evidence type="ECO:0000313" key="1">
    <source>
        <dbReference type="EMBL" id="KON86239.1"/>
    </source>
</evidence>
<keyword evidence="2" id="KW-1185">Reference proteome</keyword>
<gene>
    <name evidence="1" type="ORF">AF332_04960</name>
</gene>
<comment type="caution">
    <text evidence="1">The sequence shown here is derived from an EMBL/GenBank/DDBJ whole genome shotgun (WGS) entry which is preliminary data.</text>
</comment>
<name>A0A0M0G8S3_SPOGL</name>
<dbReference type="RefSeq" id="WP_053433593.1">
    <property type="nucleotide sequence ID" value="NZ_LGUF01000007.1"/>
</dbReference>
<protein>
    <submittedName>
        <fullName evidence="1">Uncharacterized protein</fullName>
    </submittedName>
</protein>
<sequence length="84" mass="9787">MKDGFVELDGYIFRQDSLFFVPVLKRGSINPIQVLLQAYQSIYMKKVLEAITLAFFDTLYMTARQKQKTGSTYEPVSFFTYLIL</sequence>
<dbReference type="EMBL" id="LGUF01000007">
    <property type="protein sequence ID" value="KON86239.1"/>
    <property type="molecule type" value="Genomic_DNA"/>
</dbReference>